<dbReference type="InterPro" id="IPR029055">
    <property type="entry name" value="Ntn_hydrolases_N"/>
</dbReference>
<evidence type="ECO:0000256" key="3">
    <source>
        <dbReference type="ARBA" id="ARBA00047417"/>
    </source>
</evidence>
<protein>
    <recommendedName>
        <fullName evidence="7">Gamma-glutamyltransferase</fullName>
    </recommendedName>
</protein>
<organism evidence="5 6">
    <name type="scientific">Terasakiella brassicae</name>
    <dbReference type="NCBI Taxonomy" id="1634917"/>
    <lineage>
        <taxon>Bacteria</taxon>
        <taxon>Pseudomonadati</taxon>
        <taxon>Pseudomonadota</taxon>
        <taxon>Alphaproteobacteria</taxon>
        <taxon>Rhodospirillales</taxon>
        <taxon>Terasakiellaceae</taxon>
        <taxon>Terasakiella</taxon>
    </lineage>
</organism>
<evidence type="ECO:0000256" key="2">
    <source>
        <dbReference type="ARBA" id="ARBA00001089"/>
    </source>
</evidence>
<dbReference type="PANTHER" id="PTHR11686:SF9">
    <property type="entry name" value="RE13973P"/>
    <property type="match status" value="1"/>
</dbReference>
<dbReference type="Gene3D" id="3.60.20.40">
    <property type="match status" value="1"/>
</dbReference>
<sequence>MEASLTTGLRQLAACTLIVSLSACSALDTAEDKGKIGSVKGYIGAVVADEPRAALIGRDVLSAGGTAADAVTAMYFASAVTMPSSASLGGGGVCVVHDRKDNKTEALDFLSKAPQSVPAGTVRPVGVPMNARGFFILQSKYGDLRWAQLISPAENLARFGTQVSRALAAELRPVGDALIRDGEAARVFAKEDGTPVHEGDFIKQYDLAATLTEIRTKGPGALYVGTFAKRFLESVKKAGGYLTAEDLRDALPQWRETVKGLPYNFSVAHFAPPAAAGGVVGAQIWSMLVENGDFVSADEATRAHLLAEASMRAYGERARWGSPDGRAREDVNALLTQDYIENLMQGMSMDRHQPANALSSPPQLTPEAPSALSLVAVDSFGMGVACNVSMNSSFGVGRIAPQTGVLLSALPGLNGRGPMPLGPMLIVNNNSNEVYFAGAASRGVTAPTQLVNIAARTFMAKQTMQEAMSQPRTHHGGAPDKVFYESNLDTNVVGKLQTLGYELSGVEGGIGIVNAIVCPGGLHAEPESCRAMNDPRGYGLTTGAE</sequence>
<evidence type="ECO:0000313" key="5">
    <source>
        <dbReference type="EMBL" id="GGF72260.1"/>
    </source>
</evidence>
<comment type="catalytic activity">
    <reaction evidence="2">
        <text>glutathione + H2O = L-cysteinylglycine + L-glutamate</text>
        <dbReference type="Rhea" id="RHEA:28807"/>
        <dbReference type="ChEBI" id="CHEBI:15377"/>
        <dbReference type="ChEBI" id="CHEBI:29985"/>
        <dbReference type="ChEBI" id="CHEBI:57925"/>
        <dbReference type="ChEBI" id="CHEBI:61694"/>
        <dbReference type="EC" id="3.4.19.13"/>
    </reaction>
</comment>
<reference evidence="5" key="2">
    <citation type="submission" date="2020-09" db="EMBL/GenBank/DDBJ databases">
        <authorList>
            <person name="Sun Q."/>
            <person name="Zhou Y."/>
        </authorList>
    </citation>
    <scope>NUCLEOTIDE SEQUENCE</scope>
    <source>
        <strain evidence="5">CGMCC 1.15254</strain>
    </source>
</reference>
<dbReference type="PANTHER" id="PTHR11686">
    <property type="entry name" value="GAMMA GLUTAMYL TRANSPEPTIDASE"/>
    <property type="match status" value="1"/>
</dbReference>
<keyword evidence="6" id="KW-1185">Reference proteome</keyword>
<dbReference type="PRINTS" id="PR01210">
    <property type="entry name" value="GGTRANSPTASE"/>
</dbReference>
<dbReference type="GO" id="GO:0006751">
    <property type="term" value="P:glutathione catabolic process"/>
    <property type="evidence" value="ECO:0007669"/>
    <property type="project" value="InterPro"/>
</dbReference>
<comment type="catalytic activity">
    <reaction evidence="3">
        <text>an N-terminal (5-L-glutamyl)-[peptide] + an alpha-amino acid = 5-L-glutamyl amino acid + an N-terminal L-alpha-aminoacyl-[peptide]</text>
        <dbReference type="Rhea" id="RHEA:23904"/>
        <dbReference type="Rhea" id="RHEA-COMP:9780"/>
        <dbReference type="Rhea" id="RHEA-COMP:9795"/>
        <dbReference type="ChEBI" id="CHEBI:77644"/>
        <dbReference type="ChEBI" id="CHEBI:78597"/>
        <dbReference type="ChEBI" id="CHEBI:78599"/>
        <dbReference type="ChEBI" id="CHEBI:78608"/>
        <dbReference type="EC" id="2.3.2.2"/>
    </reaction>
</comment>
<evidence type="ECO:0008006" key="7">
    <source>
        <dbReference type="Google" id="ProtNLM"/>
    </source>
</evidence>
<dbReference type="InterPro" id="IPR043137">
    <property type="entry name" value="GGT_ssub_C"/>
</dbReference>
<dbReference type="InterPro" id="IPR043138">
    <property type="entry name" value="GGT_lsub"/>
</dbReference>
<dbReference type="SUPFAM" id="SSF56235">
    <property type="entry name" value="N-terminal nucleophile aminohydrolases (Ntn hydrolases)"/>
    <property type="match status" value="1"/>
</dbReference>
<dbReference type="EMBL" id="BMHV01000024">
    <property type="protein sequence ID" value="GGF72260.1"/>
    <property type="molecule type" value="Genomic_DNA"/>
</dbReference>
<dbReference type="Gene3D" id="1.10.246.130">
    <property type="match status" value="1"/>
</dbReference>
<reference evidence="5" key="1">
    <citation type="journal article" date="2014" name="Int. J. Syst. Evol. Microbiol.">
        <title>Complete genome sequence of Corynebacterium casei LMG S-19264T (=DSM 44701T), isolated from a smear-ripened cheese.</title>
        <authorList>
            <consortium name="US DOE Joint Genome Institute (JGI-PGF)"/>
            <person name="Walter F."/>
            <person name="Albersmeier A."/>
            <person name="Kalinowski J."/>
            <person name="Ruckert C."/>
        </authorList>
    </citation>
    <scope>NUCLEOTIDE SEQUENCE</scope>
    <source>
        <strain evidence="5">CGMCC 1.15254</strain>
    </source>
</reference>
<proteinExistence type="predicted"/>
<dbReference type="InterPro" id="IPR000101">
    <property type="entry name" value="GGT_peptidase"/>
</dbReference>
<feature type="binding site" evidence="4">
    <location>
        <begin position="389"/>
        <end position="391"/>
    </location>
    <ligand>
        <name>L-glutamate</name>
        <dbReference type="ChEBI" id="CHEBI:29985"/>
    </ligand>
</feature>
<comment type="caution">
    <text evidence="5">The sequence shown here is derived from an EMBL/GenBank/DDBJ whole genome shotgun (WGS) entry which is preliminary data.</text>
</comment>
<evidence type="ECO:0000313" key="6">
    <source>
        <dbReference type="Proteomes" id="UP000632498"/>
    </source>
</evidence>
<evidence type="ECO:0000256" key="1">
    <source>
        <dbReference type="ARBA" id="ARBA00001049"/>
    </source>
</evidence>
<dbReference type="GO" id="GO:0005886">
    <property type="term" value="C:plasma membrane"/>
    <property type="evidence" value="ECO:0007669"/>
    <property type="project" value="TreeGrafter"/>
</dbReference>
<dbReference type="Proteomes" id="UP000632498">
    <property type="component" value="Unassembled WGS sequence"/>
</dbReference>
<accession>A0A917FEP3</accession>
<evidence type="ECO:0000256" key="4">
    <source>
        <dbReference type="PIRSR" id="PIRSR600101-2"/>
    </source>
</evidence>
<dbReference type="Pfam" id="PF01019">
    <property type="entry name" value="G_glu_transpept"/>
    <property type="match status" value="2"/>
</dbReference>
<feature type="binding site" evidence="4">
    <location>
        <position position="443"/>
    </location>
    <ligand>
        <name>L-glutamate</name>
        <dbReference type="ChEBI" id="CHEBI:29985"/>
    </ligand>
</feature>
<name>A0A917FEP3_9PROT</name>
<comment type="catalytic activity">
    <reaction evidence="1">
        <text>an S-substituted glutathione + H2O = an S-substituted L-cysteinylglycine + L-glutamate</text>
        <dbReference type="Rhea" id="RHEA:59468"/>
        <dbReference type="ChEBI" id="CHEBI:15377"/>
        <dbReference type="ChEBI" id="CHEBI:29985"/>
        <dbReference type="ChEBI" id="CHEBI:90779"/>
        <dbReference type="ChEBI" id="CHEBI:143103"/>
        <dbReference type="EC" id="3.4.19.13"/>
    </reaction>
</comment>
<dbReference type="GO" id="GO:0103068">
    <property type="term" value="F:leukotriene C4 gamma-glutamyl transferase activity"/>
    <property type="evidence" value="ECO:0007669"/>
    <property type="project" value="UniProtKB-EC"/>
</dbReference>
<gene>
    <name evidence="5" type="ORF">GCM10011332_27780</name>
</gene>
<dbReference type="AlphaFoldDB" id="A0A917FEP3"/>
<dbReference type="GO" id="GO:0036374">
    <property type="term" value="F:glutathione hydrolase activity"/>
    <property type="evidence" value="ECO:0007669"/>
    <property type="project" value="UniProtKB-EC"/>
</dbReference>